<proteinExistence type="predicted"/>
<keyword evidence="2" id="KW-0238">DNA-binding</keyword>
<gene>
    <name evidence="7" type="ORF">N7532_000852</name>
</gene>
<evidence type="ECO:0000313" key="7">
    <source>
        <dbReference type="EMBL" id="KAJ5112807.1"/>
    </source>
</evidence>
<dbReference type="AlphaFoldDB" id="A0A9W9G7I1"/>
<dbReference type="GeneID" id="81352335"/>
<feature type="region of interest" description="Disordered" evidence="5">
    <location>
        <begin position="531"/>
        <end position="559"/>
    </location>
</feature>
<evidence type="ECO:0000256" key="4">
    <source>
        <dbReference type="ARBA" id="ARBA00023242"/>
    </source>
</evidence>
<dbReference type="GO" id="GO:0000981">
    <property type="term" value="F:DNA-binding transcription factor activity, RNA polymerase II-specific"/>
    <property type="evidence" value="ECO:0007669"/>
    <property type="project" value="InterPro"/>
</dbReference>
<comment type="caution">
    <text evidence="7">The sequence shown here is derived from an EMBL/GenBank/DDBJ whole genome shotgun (WGS) entry which is preliminary data.</text>
</comment>
<evidence type="ECO:0000256" key="5">
    <source>
        <dbReference type="SAM" id="MobiDB-lite"/>
    </source>
</evidence>
<keyword evidence="8" id="KW-1185">Reference proteome</keyword>
<evidence type="ECO:0000256" key="2">
    <source>
        <dbReference type="ARBA" id="ARBA00023125"/>
    </source>
</evidence>
<dbReference type="PANTHER" id="PTHR38111:SF9">
    <property type="entry name" value="ZN(2)-C6 FUNGAL-TYPE DOMAIN-CONTAINING PROTEIN"/>
    <property type="match status" value="1"/>
</dbReference>
<dbReference type="Gene3D" id="4.10.240.10">
    <property type="entry name" value="Zn(2)-C6 fungal-type DNA-binding domain"/>
    <property type="match status" value="1"/>
</dbReference>
<dbReference type="RefSeq" id="XP_056480580.1">
    <property type="nucleotide sequence ID" value="XM_056613356.1"/>
</dbReference>
<dbReference type="PROSITE" id="PS50048">
    <property type="entry name" value="ZN2_CY6_FUNGAL_2"/>
    <property type="match status" value="1"/>
</dbReference>
<reference evidence="7" key="2">
    <citation type="journal article" date="2023" name="IMA Fungus">
        <title>Comparative genomic study of the Penicillium genus elucidates a diverse pangenome and 15 lateral gene transfer events.</title>
        <authorList>
            <person name="Petersen C."/>
            <person name="Sorensen T."/>
            <person name="Nielsen M.R."/>
            <person name="Sondergaard T.E."/>
            <person name="Sorensen J.L."/>
            <person name="Fitzpatrick D.A."/>
            <person name="Frisvad J.C."/>
            <person name="Nielsen K.L."/>
        </authorList>
    </citation>
    <scope>NUCLEOTIDE SEQUENCE</scope>
    <source>
        <strain evidence="7">IBT 30761</strain>
    </source>
</reference>
<keyword evidence="3" id="KW-0804">Transcription</keyword>
<evidence type="ECO:0000256" key="1">
    <source>
        <dbReference type="ARBA" id="ARBA00023015"/>
    </source>
</evidence>
<dbReference type="Pfam" id="PF00172">
    <property type="entry name" value="Zn_clus"/>
    <property type="match status" value="1"/>
</dbReference>
<dbReference type="Proteomes" id="UP001149074">
    <property type="component" value="Unassembled WGS sequence"/>
</dbReference>
<feature type="domain" description="Zn(2)-C6 fungal-type" evidence="6">
    <location>
        <begin position="10"/>
        <end position="38"/>
    </location>
</feature>
<dbReference type="CDD" id="cd00067">
    <property type="entry name" value="GAL4"/>
    <property type="match status" value="1"/>
</dbReference>
<name>A0A9W9G7I1_9EURO</name>
<evidence type="ECO:0000259" key="6">
    <source>
        <dbReference type="PROSITE" id="PS50048"/>
    </source>
</evidence>
<dbReference type="GO" id="GO:0003677">
    <property type="term" value="F:DNA binding"/>
    <property type="evidence" value="ECO:0007669"/>
    <property type="project" value="UniProtKB-KW"/>
</dbReference>
<dbReference type="EMBL" id="JAPQKI010000001">
    <property type="protein sequence ID" value="KAJ5112807.1"/>
    <property type="molecule type" value="Genomic_DNA"/>
</dbReference>
<reference evidence="7" key="1">
    <citation type="submission" date="2022-11" db="EMBL/GenBank/DDBJ databases">
        <authorList>
            <person name="Petersen C."/>
        </authorList>
    </citation>
    <scope>NUCLEOTIDE SEQUENCE</scope>
    <source>
        <strain evidence="7">IBT 30761</strain>
    </source>
</reference>
<dbReference type="SUPFAM" id="SSF57701">
    <property type="entry name" value="Zn2/Cys6 DNA-binding domain"/>
    <property type="match status" value="1"/>
</dbReference>
<sequence>MGGIPWKSAGCQTCKTRKIKCDLTRPECTRCIKRGLSCPGYEKTLVFVHQTAVSRQETGHAIRDRSTGRSHAVAMSRPVRAGPEIRTQLFSLFLGGYFPLDRNAPANVDQTHWLFLNSSVLLEKTGGNPDRFGISESALAALSCTYLGRHNRDDRMARYGVQLYKNTLQLLSRVSHQSIPIHDLVCAGFILKILESHYFPHGFDVWASDFQTHNAFLQQSLVKDPNNPLMVVISNQMRKGIIFATTVMRAPKDELQYLIHLGHHKPFDELFELFVNLSGLVASVEETDHSDHEVCQTLLQDCYSQKESIMAWYSSHKEAIGGQPYVNAELKCHHLPPSTHLFGIPYGFNSLDCARFHMFFWMALIIVQSLIYQANILVLSHTHGTFPIDPTSHAEYLLIEFYADEFCRSITFFLQDTVKVWGVMAVVAAMPHIFKPYIHLRRWDKFLWCQKFCCLLLERGLHMAGSIAGAWWKTWSLAEDPVVNSMLSLSLRYGLSREVRRSSNGDTTEVTEVTEEEPIVTELSEIKRASVEDNHLPRRPKDTRAVTEPPSYRKRIYDE</sequence>
<feature type="compositionally biased region" description="Basic and acidic residues" evidence="5">
    <location>
        <begin position="531"/>
        <end position="545"/>
    </location>
</feature>
<evidence type="ECO:0000256" key="3">
    <source>
        <dbReference type="ARBA" id="ARBA00023163"/>
    </source>
</evidence>
<dbReference type="InterPro" id="IPR001138">
    <property type="entry name" value="Zn2Cys6_DnaBD"/>
</dbReference>
<protein>
    <recommendedName>
        <fullName evidence="6">Zn(2)-C6 fungal-type domain-containing protein</fullName>
    </recommendedName>
</protein>
<organism evidence="7 8">
    <name type="scientific">Penicillium argentinense</name>
    <dbReference type="NCBI Taxonomy" id="1131581"/>
    <lineage>
        <taxon>Eukaryota</taxon>
        <taxon>Fungi</taxon>
        <taxon>Dikarya</taxon>
        <taxon>Ascomycota</taxon>
        <taxon>Pezizomycotina</taxon>
        <taxon>Eurotiomycetes</taxon>
        <taxon>Eurotiomycetidae</taxon>
        <taxon>Eurotiales</taxon>
        <taxon>Aspergillaceae</taxon>
        <taxon>Penicillium</taxon>
    </lineage>
</organism>
<dbReference type="OrthoDB" id="4491390at2759"/>
<keyword evidence="4" id="KW-0539">Nucleus</keyword>
<dbReference type="SMART" id="SM00066">
    <property type="entry name" value="GAL4"/>
    <property type="match status" value="1"/>
</dbReference>
<keyword evidence="1" id="KW-0805">Transcription regulation</keyword>
<dbReference type="GO" id="GO:0008270">
    <property type="term" value="F:zinc ion binding"/>
    <property type="evidence" value="ECO:0007669"/>
    <property type="project" value="InterPro"/>
</dbReference>
<evidence type="ECO:0000313" key="8">
    <source>
        <dbReference type="Proteomes" id="UP001149074"/>
    </source>
</evidence>
<dbReference type="PANTHER" id="PTHR38111">
    <property type="entry name" value="ZN(2)-C6 FUNGAL-TYPE DOMAIN-CONTAINING PROTEIN-RELATED"/>
    <property type="match status" value="1"/>
</dbReference>
<accession>A0A9W9G7I1</accession>
<dbReference type="InterPro" id="IPR036864">
    <property type="entry name" value="Zn2-C6_fun-type_DNA-bd_sf"/>
</dbReference>
<dbReference type="InterPro" id="IPR053178">
    <property type="entry name" value="Osmoadaptation_assoc"/>
</dbReference>
<dbReference type="PROSITE" id="PS00463">
    <property type="entry name" value="ZN2_CY6_FUNGAL_1"/>
    <property type="match status" value="1"/>
</dbReference>